<organism evidence="2 3">
    <name type="scientific">Paraglomus occultum</name>
    <dbReference type="NCBI Taxonomy" id="144539"/>
    <lineage>
        <taxon>Eukaryota</taxon>
        <taxon>Fungi</taxon>
        <taxon>Fungi incertae sedis</taxon>
        <taxon>Mucoromycota</taxon>
        <taxon>Glomeromycotina</taxon>
        <taxon>Glomeromycetes</taxon>
        <taxon>Paraglomerales</taxon>
        <taxon>Paraglomeraceae</taxon>
        <taxon>Paraglomus</taxon>
    </lineage>
</organism>
<accession>A0A9N9B2J4</accession>
<sequence>MVTCQGDEHTRTKKTPYELVFGQESRSGFVLMKELYDQGIRDEEDIPDNVQTDENVREELGESVMLSDDNSDSSAREIIVPESESAPTPRCHV</sequence>
<protein>
    <submittedName>
        <fullName evidence="2">6669_t:CDS:1</fullName>
    </submittedName>
</protein>
<dbReference type="EMBL" id="CAJVPJ010000702">
    <property type="protein sequence ID" value="CAG8550192.1"/>
    <property type="molecule type" value="Genomic_DNA"/>
</dbReference>
<proteinExistence type="predicted"/>
<reference evidence="2" key="1">
    <citation type="submission" date="2021-06" db="EMBL/GenBank/DDBJ databases">
        <authorList>
            <person name="Kallberg Y."/>
            <person name="Tangrot J."/>
            <person name="Rosling A."/>
        </authorList>
    </citation>
    <scope>NUCLEOTIDE SEQUENCE</scope>
    <source>
        <strain evidence="2">IA702</strain>
    </source>
</reference>
<evidence type="ECO:0000256" key="1">
    <source>
        <dbReference type="SAM" id="MobiDB-lite"/>
    </source>
</evidence>
<gene>
    <name evidence="2" type="ORF">POCULU_LOCUS4978</name>
</gene>
<keyword evidence="3" id="KW-1185">Reference proteome</keyword>
<name>A0A9N9B2J4_9GLOM</name>
<comment type="caution">
    <text evidence="2">The sequence shown here is derived from an EMBL/GenBank/DDBJ whole genome shotgun (WGS) entry which is preliminary data.</text>
</comment>
<dbReference type="AlphaFoldDB" id="A0A9N9B2J4"/>
<evidence type="ECO:0000313" key="2">
    <source>
        <dbReference type="EMBL" id="CAG8550192.1"/>
    </source>
</evidence>
<evidence type="ECO:0000313" key="3">
    <source>
        <dbReference type="Proteomes" id="UP000789572"/>
    </source>
</evidence>
<feature type="region of interest" description="Disordered" evidence="1">
    <location>
        <begin position="64"/>
        <end position="93"/>
    </location>
</feature>
<dbReference type="Proteomes" id="UP000789572">
    <property type="component" value="Unassembled WGS sequence"/>
</dbReference>
<dbReference type="OrthoDB" id="2425021at2759"/>